<dbReference type="InterPro" id="IPR036771">
    <property type="entry name" value="ATPsynth_dsu/esu_N"/>
</dbReference>
<dbReference type="InterPro" id="IPR020546">
    <property type="entry name" value="ATP_synth_F1_dsu/esu_N"/>
</dbReference>
<keyword evidence="8 10" id="KW-0139">CF(1)</keyword>
<dbReference type="GO" id="GO:0005886">
    <property type="term" value="C:plasma membrane"/>
    <property type="evidence" value="ECO:0007669"/>
    <property type="project" value="UniProtKB-SubCell"/>
</dbReference>
<dbReference type="PANTHER" id="PTHR13822">
    <property type="entry name" value="ATP SYNTHASE DELTA/EPSILON CHAIN"/>
    <property type="match status" value="1"/>
</dbReference>
<evidence type="ECO:0000256" key="10">
    <source>
        <dbReference type="HAMAP-Rule" id="MF_00530"/>
    </source>
</evidence>
<evidence type="ECO:0000313" key="13">
    <source>
        <dbReference type="EMBL" id="QNT70400.1"/>
    </source>
</evidence>
<comment type="subcellular location">
    <subcellularLocation>
        <location evidence="10">Cell membrane</location>
        <topology evidence="10">Peripheral membrane protein</topology>
    </subcellularLocation>
    <subcellularLocation>
        <location evidence="2">Endomembrane system</location>
        <topology evidence="2">Peripheral membrane protein</topology>
    </subcellularLocation>
</comment>
<sequence length="143" mass="15275">MADTFKFELVTPAAPMISQPVELVIIPGAGGNFGVLPGHAPLLSTLRPGVIEIRDKALAIVDQIFVDGGFAEVTPERTTVLAEEAVRVADLSREDAEARLKRAHDALMVADTVGVRTLAERDLKAAEAMVEAYEAFDKPHGKA</sequence>
<gene>
    <name evidence="10 13" type="primary">atpC</name>
    <name evidence="13" type="ORF">HQ394_15035</name>
</gene>
<comment type="subunit">
    <text evidence="10 11">F-type ATPases have 2 components, CF(1) - the catalytic core - and CF(0) - the membrane proton channel. CF(1) has five subunits: alpha(3), beta(3), gamma(1), delta(1), epsilon(1). CF(0) has three main subunits: a, b and c.</text>
</comment>
<keyword evidence="9 10" id="KW-0066">ATP synthesis</keyword>
<evidence type="ECO:0000256" key="3">
    <source>
        <dbReference type="ARBA" id="ARBA00005712"/>
    </source>
</evidence>
<feature type="domain" description="ATP synthase F1 complex delta/epsilon subunit N-terminal" evidence="12">
    <location>
        <begin position="5"/>
        <end position="85"/>
    </location>
</feature>
<dbReference type="RefSeq" id="WP_190260879.1">
    <property type="nucleotide sequence ID" value="NZ_CP053923.1"/>
</dbReference>
<dbReference type="HAMAP" id="MF_00530">
    <property type="entry name" value="ATP_synth_epsil_bac"/>
    <property type="match status" value="1"/>
</dbReference>
<dbReference type="AlphaFoldDB" id="A0A7H1N3W4"/>
<keyword evidence="4 10" id="KW-0813">Transport</keyword>
<dbReference type="GO" id="GO:0012505">
    <property type="term" value="C:endomembrane system"/>
    <property type="evidence" value="ECO:0007669"/>
    <property type="project" value="UniProtKB-SubCell"/>
</dbReference>
<evidence type="ECO:0000256" key="1">
    <source>
        <dbReference type="ARBA" id="ARBA00003543"/>
    </source>
</evidence>
<evidence type="ECO:0000256" key="5">
    <source>
        <dbReference type="ARBA" id="ARBA00022781"/>
    </source>
</evidence>
<evidence type="ECO:0000313" key="14">
    <source>
        <dbReference type="Proteomes" id="UP000516369"/>
    </source>
</evidence>
<dbReference type="Pfam" id="PF02823">
    <property type="entry name" value="ATP-synt_DE_N"/>
    <property type="match status" value="1"/>
</dbReference>
<evidence type="ECO:0000256" key="6">
    <source>
        <dbReference type="ARBA" id="ARBA00023065"/>
    </source>
</evidence>
<protein>
    <recommendedName>
        <fullName evidence="10">ATP synthase epsilon chain</fullName>
    </recommendedName>
    <alternativeName>
        <fullName evidence="10">ATP synthase F1 sector epsilon subunit</fullName>
    </alternativeName>
    <alternativeName>
        <fullName evidence="10">F-ATPase epsilon subunit</fullName>
    </alternativeName>
</protein>
<keyword evidence="7 10" id="KW-0472">Membrane</keyword>
<comment type="similarity">
    <text evidence="3 10 11">Belongs to the ATPase epsilon chain family.</text>
</comment>
<dbReference type="GO" id="GO:0005524">
    <property type="term" value="F:ATP binding"/>
    <property type="evidence" value="ECO:0007669"/>
    <property type="project" value="UniProtKB-UniRule"/>
</dbReference>
<dbReference type="Gene3D" id="2.60.15.10">
    <property type="entry name" value="F0F1 ATP synthase delta/epsilon subunit, N-terminal"/>
    <property type="match status" value="1"/>
</dbReference>
<dbReference type="GO" id="GO:0046933">
    <property type="term" value="F:proton-transporting ATP synthase activity, rotational mechanism"/>
    <property type="evidence" value="ECO:0007669"/>
    <property type="project" value="UniProtKB-UniRule"/>
</dbReference>
<dbReference type="GO" id="GO:0045259">
    <property type="term" value="C:proton-transporting ATP synthase complex"/>
    <property type="evidence" value="ECO:0007669"/>
    <property type="project" value="UniProtKB-KW"/>
</dbReference>
<name>A0A7H1N3W4_9PROT</name>
<organism evidence="13 14">
    <name type="scientific">Defluviicoccus vanus</name>
    <dbReference type="NCBI Taxonomy" id="111831"/>
    <lineage>
        <taxon>Bacteria</taxon>
        <taxon>Pseudomonadati</taxon>
        <taxon>Pseudomonadota</taxon>
        <taxon>Alphaproteobacteria</taxon>
        <taxon>Rhodospirillales</taxon>
        <taxon>Rhodospirillaceae</taxon>
        <taxon>Defluviicoccus</taxon>
    </lineage>
</organism>
<reference evidence="13 14" key="1">
    <citation type="submission" date="2020-05" db="EMBL/GenBank/DDBJ databases">
        <title>Complete closed genome sequence of Defluviicoccus vanus.</title>
        <authorList>
            <person name="Bessarab I."/>
            <person name="Arumugam K."/>
            <person name="Maszenan A.M."/>
            <person name="Seviour R.J."/>
            <person name="Williams R.B."/>
        </authorList>
    </citation>
    <scope>NUCLEOTIDE SEQUENCE [LARGE SCALE GENOMIC DNA]</scope>
    <source>
        <strain evidence="13 14">Ben 114</strain>
    </source>
</reference>
<keyword evidence="6 10" id="KW-0406">Ion transport</keyword>
<dbReference type="KEGG" id="dvn:HQ394_15035"/>
<keyword evidence="10" id="KW-1003">Cell membrane</keyword>
<keyword evidence="14" id="KW-1185">Reference proteome</keyword>
<evidence type="ECO:0000256" key="7">
    <source>
        <dbReference type="ARBA" id="ARBA00023136"/>
    </source>
</evidence>
<evidence type="ECO:0000256" key="11">
    <source>
        <dbReference type="RuleBase" id="RU003656"/>
    </source>
</evidence>
<dbReference type="Proteomes" id="UP000516369">
    <property type="component" value="Chromosome"/>
</dbReference>
<dbReference type="NCBIfam" id="TIGR01216">
    <property type="entry name" value="ATP_synt_epsi"/>
    <property type="match status" value="1"/>
</dbReference>
<comment type="function">
    <text evidence="1 10">Produces ATP from ADP in the presence of a proton gradient across the membrane.</text>
</comment>
<proteinExistence type="inferred from homology"/>
<evidence type="ECO:0000256" key="9">
    <source>
        <dbReference type="ARBA" id="ARBA00023310"/>
    </source>
</evidence>
<evidence type="ECO:0000259" key="12">
    <source>
        <dbReference type="Pfam" id="PF02823"/>
    </source>
</evidence>
<dbReference type="EMBL" id="CP053923">
    <property type="protein sequence ID" value="QNT70400.1"/>
    <property type="molecule type" value="Genomic_DNA"/>
</dbReference>
<dbReference type="InterPro" id="IPR001469">
    <property type="entry name" value="ATP_synth_F1_dsu/esu"/>
</dbReference>
<dbReference type="PANTHER" id="PTHR13822:SF10">
    <property type="entry name" value="ATP SYNTHASE EPSILON CHAIN, CHLOROPLASTIC"/>
    <property type="match status" value="1"/>
</dbReference>
<keyword evidence="5 10" id="KW-0375">Hydrogen ion transport</keyword>
<dbReference type="CDD" id="cd12152">
    <property type="entry name" value="F1-ATPase_delta"/>
    <property type="match status" value="1"/>
</dbReference>
<evidence type="ECO:0000256" key="4">
    <source>
        <dbReference type="ARBA" id="ARBA00022448"/>
    </source>
</evidence>
<accession>A0A7H1N3W4</accession>
<dbReference type="SUPFAM" id="SSF51344">
    <property type="entry name" value="Epsilon subunit of F1F0-ATP synthase N-terminal domain"/>
    <property type="match status" value="1"/>
</dbReference>
<evidence type="ECO:0000256" key="2">
    <source>
        <dbReference type="ARBA" id="ARBA00004184"/>
    </source>
</evidence>
<evidence type="ECO:0000256" key="8">
    <source>
        <dbReference type="ARBA" id="ARBA00023196"/>
    </source>
</evidence>